<dbReference type="Gene3D" id="1.10.150.20">
    <property type="entry name" value="5' to 3' exonuclease, C-terminal subdomain"/>
    <property type="match status" value="1"/>
</dbReference>
<keyword evidence="8" id="KW-1185">Reference proteome</keyword>
<dbReference type="CDD" id="cd01700">
    <property type="entry name" value="PolY_Pol_V_umuC"/>
    <property type="match status" value="1"/>
</dbReference>
<dbReference type="GO" id="GO:0042276">
    <property type="term" value="P:error-prone translesion synthesis"/>
    <property type="evidence" value="ECO:0007669"/>
    <property type="project" value="TreeGrafter"/>
</dbReference>
<dbReference type="RefSeq" id="WP_200248070.1">
    <property type="nucleotide sequence ID" value="NZ_NRRY01000047.1"/>
</dbReference>
<dbReference type="InterPro" id="IPR036775">
    <property type="entry name" value="DNA_pol_Y-fam_lit_finger_sf"/>
</dbReference>
<dbReference type="GO" id="GO:0006281">
    <property type="term" value="P:DNA repair"/>
    <property type="evidence" value="ECO:0007669"/>
    <property type="project" value="UniProtKB-KW"/>
</dbReference>
<dbReference type="Gene3D" id="3.30.1490.100">
    <property type="entry name" value="DNA polymerase, Y-family, little finger domain"/>
    <property type="match status" value="1"/>
</dbReference>
<dbReference type="InterPro" id="IPR043128">
    <property type="entry name" value="Rev_trsase/Diguanyl_cyclase"/>
</dbReference>
<proteinExistence type="inferred from homology"/>
<evidence type="ECO:0000313" key="8">
    <source>
        <dbReference type="Proteomes" id="UP001138768"/>
    </source>
</evidence>
<evidence type="ECO:0000256" key="5">
    <source>
        <dbReference type="ARBA" id="ARBA00023236"/>
    </source>
</evidence>
<dbReference type="Pfam" id="PF11799">
    <property type="entry name" value="IMS_C"/>
    <property type="match status" value="1"/>
</dbReference>
<protein>
    <submittedName>
        <fullName evidence="7">DNA polymerase V subunit UmuC</fullName>
    </submittedName>
</protein>
<keyword evidence="2" id="KW-0227">DNA damage</keyword>
<reference evidence="7 8" key="1">
    <citation type="journal article" date="2020" name="Microorganisms">
        <title>Osmotic Adaptation and Compatible Solute Biosynthesis of Phototrophic Bacteria as Revealed from Genome Analyses.</title>
        <authorList>
            <person name="Imhoff J.F."/>
            <person name="Rahn T."/>
            <person name="Kunzel S."/>
            <person name="Keller A."/>
            <person name="Neulinger S.C."/>
        </authorList>
    </citation>
    <scope>NUCLEOTIDE SEQUENCE [LARGE SCALE GENOMIC DNA]</scope>
    <source>
        <strain evidence="7 8">DSM 25653</strain>
    </source>
</reference>
<gene>
    <name evidence="7" type="ORF">CKO42_20345</name>
</gene>
<dbReference type="Pfam" id="PF00817">
    <property type="entry name" value="IMS"/>
    <property type="match status" value="1"/>
</dbReference>
<dbReference type="SUPFAM" id="SSF56672">
    <property type="entry name" value="DNA/RNA polymerases"/>
    <property type="match status" value="1"/>
</dbReference>
<dbReference type="Pfam" id="PF13438">
    <property type="entry name" value="DUF4113"/>
    <property type="match status" value="1"/>
</dbReference>
<dbReference type="Proteomes" id="UP001138768">
    <property type="component" value="Unassembled WGS sequence"/>
</dbReference>
<dbReference type="GO" id="GO:0005829">
    <property type="term" value="C:cytosol"/>
    <property type="evidence" value="ECO:0007669"/>
    <property type="project" value="TreeGrafter"/>
</dbReference>
<dbReference type="InterPro" id="IPR025188">
    <property type="entry name" value="DUF4113"/>
</dbReference>
<dbReference type="InterPro" id="IPR001126">
    <property type="entry name" value="UmuC"/>
</dbReference>
<dbReference type="NCBIfam" id="NF002955">
    <property type="entry name" value="PRK03609.1"/>
    <property type="match status" value="1"/>
</dbReference>
<dbReference type="Gene3D" id="3.30.70.270">
    <property type="match status" value="1"/>
</dbReference>
<dbReference type="EMBL" id="NRRY01000047">
    <property type="protein sequence ID" value="MBK1620737.1"/>
    <property type="molecule type" value="Genomic_DNA"/>
</dbReference>
<organism evidence="7 8">
    <name type="scientific">Lamprobacter modestohalophilus</name>
    <dbReference type="NCBI Taxonomy" id="1064514"/>
    <lineage>
        <taxon>Bacteria</taxon>
        <taxon>Pseudomonadati</taxon>
        <taxon>Pseudomonadota</taxon>
        <taxon>Gammaproteobacteria</taxon>
        <taxon>Chromatiales</taxon>
        <taxon>Chromatiaceae</taxon>
        <taxon>Lamprobacter</taxon>
    </lineage>
</organism>
<evidence type="ECO:0000256" key="2">
    <source>
        <dbReference type="ARBA" id="ARBA00022763"/>
    </source>
</evidence>
<dbReference type="InterPro" id="IPR043502">
    <property type="entry name" value="DNA/RNA_pol_sf"/>
</dbReference>
<dbReference type="AlphaFoldDB" id="A0A9X0WC81"/>
<accession>A0A9X0WC81</accession>
<evidence type="ECO:0000259" key="6">
    <source>
        <dbReference type="PROSITE" id="PS50173"/>
    </source>
</evidence>
<dbReference type="PROSITE" id="PS50173">
    <property type="entry name" value="UMUC"/>
    <property type="match status" value="1"/>
</dbReference>
<keyword evidence="3" id="KW-0741">SOS mutagenesis</keyword>
<keyword evidence="5" id="KW-0742">SOS response</keyword>
<comment type="similarity">
    <text evidence="1">Belongs to the DNA polymerase type-Y family.</text>
</comment>
<evidence type="ECO:0000256" key="3">
    <source>
        <dbReference type="ARBA" id="ARBA00023199"/>
    </source>
</evidence>
<name>A0A9X0WC81_9GAMM</name>
<dbReference type="PANTHER" id="PTHR11076">
    <property type="entry name" value="DNA REPAIR POLYMERASE UMUC / TRANSFERASE FAMILY MEMBER"/>
    <property type="match status" value="1"/>
</dbReference>
<comment type="caution">
    <text evidence="7">The sequence shown here is derived from an EMBL/GenBank/DDBJ whole genome shotgun (WGS) entry which is preliminary data.</text>
</comment>
<dbReference type="GO" id="GO:0003684">
    <property type="term" value="F:damaged DNA binding"/>
    <property type="evidence" value="ECO:0007669"/>
    <property type="project" value="InterPro"/>
</dbReference>
<dbReference type="InterPro" id="IPR017961">
    <property type="entry name" value="DNA_pol_Y-fam_little_finger"/>
</dbReference>
<sequence>MPVALVDCNSFYASCEQVFQPRLQGRAVVVLSNNDGCVVARSREAKALGIKMGEPWFQARRRLQGQAEAVTALSSNYALYADMSNRVMRILGRFSPRQEVYSIDESFLALDGLPGPPAVIGERMRATVLGWTGLPVCVGIGPTKTLAKLANHLAKQHLAWAGVCDLEALEAGEVERLLAPIPVGEVWGVGARLAQRLARLGIDTALDLRRAPPAQVRRHSSVMLERTALELRGIACLDLEMVSPDKQQIRCSRTFGATVSSLAELTEAITSFTSRAAEKLRAQQGEAAAILVEIRSSAFRRDAAPYAASRVVPLAAPTADTRALVAAARAGLNRIYKPGPAYAKAGVILLDLSRAAERQPDLFAEPTADARSQALMATLDQINRRFGRGSLTLANARPAPRWRRREQFRSPRYTTRLDELPVAHC</sequence>
<dbReference type="Gene3D" id="3.40.1170.60">
    <property type="match status" value="1"/>
</dbReference>
<dbReference type="PANTHER" id="PTHR11076:SF34">
    <property type="entry name" value="PROTEIN UMUC"/>
    <property type="match status" value="1"/>
</dbReference>
<feature type="domain" description="UmuC" evidence="6">
    <location>
        <begin position="3"/>
        <end position="190"/>
    </location>
</feature>
<evidence type="ECO:0000256" key="4">
    <source>
        <dbReference type="ARBA" id="ARBA00023204"/>
    </source>
</evidence>
<dbReference type="GO" id="GO:0009432">
    <property type="term" value="P:SOS response"/>
    <property type="evidence" value="ECO:0007669"/>
    <property type="project" value="UniProtKB-KW"/>
</dbReference>
<dbReference type="InterPro" id="IPR024728">
    <property type="entry name" value="PolY_HhH_motif"/>
</dbReference>
<evidence type="ECO:0000313" key="7">
    <source>
        <dbReference type="EMBL" id="MBK1620737.1"/>
    </source>
</evidence>
<keyword evidence="4" id="KW-0234">DNA repair</keyword>
<evidence type="ECO:0000256" key="1">
    <source>
        <dbReference type="ARBA" id="ARBA00010945"/>
    </source>
</evidence>
<dbReference type="Pfam" id="PF11798">
    <property type="entry name" value="IMS_HHH"/>
    <property type="match status" value="1"/>
</dbReference>
<dbReference type="GO" id="GO:0003887">
    <property type="term" value="F:DNA-directed DNA polymerase activity"/>
    <property type="evidence" value="ECO:0007669"/>
    <property type="project" value="TreeGrafter"/>
</dbReference>
<dbReference type="InterPro" id="IPR050116">
    <property type="entry name" value="DNA_polymerase-Y"/>
</dbReference>